<dbReference type="InterPro" id="IPR021109">
    <property type="entry name" value="Peptidase_aspartic_dom_sf"/>
</dbReference>
<dbReference type="GO" id="GO:0006508">
    <property type="term" value="P:proteolysis"/>
    <property type="evidence" value="ECO:0007669"/>
    <property type="project" value="UniProtKB-KW"/>
</dbReference>
<evidence type="ECO:0000313" key="2">
    <source>
        <dbReference type="Proteomes" id="UP000244013"/>
    </source>
</evidence>
<dbReference type="CDD" id="cd05483">
    <property type="entry name" value="retropepsin_like_bacteria"/>
    <property type="match status" value="1"/>
</dbReference>
<dbReference type="PROSITE" id="PS00141">
    <property type="entry name" value="ASP_PROTEASE"/>
    <property type="match status" value="1"/>
</dbReference>
<reference evidence="1 2" key="1">
    <citation type="submission" date="2018-04" db="EMBL/GenBank/DDBJ databases">
        <title>Genomic Encyclopedia of Type Strains, Phase III (KMG-III): the genomes of soil and plant-associated and newly described type strains.</title>
        <authorList>
            <person name="Whitman W."/>
        </authorList>
    </citation>
    <scope>NUCLEOTIDE SEQUENCE [LARGE SCALE GENOMIC DNA]</scope>
    <source>
        <strain evidence="1 2">MA-olki</strain>
    </source>
</reference>
<dbReference type="EMBL" id="QAYE01000002">
    <property type="protein sequence ID" value="PTW47961.1"/>
    <property type="molecule type" value="Genomic_DNA"/>
</dbReference>
<comment type="caution">
    <text evidence="1">The sequence shown here is derived from an EMBL/GenBank/DDBJ whole genome shotgun (WGS) entry which is preliminary data.</text>
</comment>
<dbReference type="InterPro" id="IPR001969">
    <property type="entry name" value="Aspartic_peptidase_AS"/>
</dbReference>
<dbReference type="SUPFAM" id="SSF50630">
    <property type="entry name" value="Acid proteases"/>
    <property type="match status" value="2"/>
</dbReference>
<dbReference type="Gene3D" id="2.40.70.10">
    <property type="entry name" value="Acid Proteases"/>
    <property type="match status" value="2"/>
</dbReference>
<dbReference type="AlphaFoldDB" id="A0A2T5U8X6"/>
<keyword evidence="1" id="KW-0645">Protease</keyword>
<evidence type="ECO:0000313" key="1">
    <source>
        <dbReference type="EMBL" id="PTW47961.1"/>
    </source>
</evidence>
<dbReference type="GO" id="GO:0004190">
    <property type="term" value="F:aspartic-type endopeptidase activity"/>
    <property type="evidence" value="ECO:0007669"/>
    <property type="project" value="InterPro"/>
</dbReference>
<dbReference type="InterPro" id="IPR034122">
    <property type="entry name" value="Retropepsin-like_bacterial"/>
</dbReference>
<accession>A0A2T5U8X6</accession>
<dbReference type="Proteomes" id="UP000244013">
    <property type="component" value="Unassembled WGS sequence"/>
</dbReference>
<proteinExistence type="predicted"/>
<organism evidence="1 2">
    <name type="scientific">Sphingomonas faeni</name>
    <dbReference type="NCBI Taxonomy" id="185950"/>
    <lineage>
        <taxon>Bacteria</taxon>
        <taxon>Pseudomonadati</taxon>
        <taxon>Pseudomonadota</taxon>
        <taxon>Alphaproteobacteria</taxon>
        <taxon>Sphingomonadales</taxon>
        <taxon>Sphingomonadaceae</taxon>
        <taxon>Sphingomonas</taxon>
    </lineage>
</organism>
<dbReference type="RefSeq" id="WP_146173299.1">
    <property type="nucleotide sequence ID" value="NZ_QAYE01000002.1"/>
</dbReference>
<dbReference type="Pfam" id="PF13650">
    <property type="entry name" value="Asp_protease_2"/>
    <property type="match status" value="1"/>
</dbReference>
<protein>
    <submittedName>
        <fullName evidence="1">Putative aspartyl protease</fullName>
    </submittedName>
</protein>
<name>A0A2T5U8X6_9SPHN</name>
<gene>
    <name evidence="1" type="ORF">C8J25_10250</name>
</gene>
<dbReference type="GeneID" id="91005088"/>
<sequence>MKFESWSRFTFCCEGSAVAAILLGGSIPAQSPRRSTVEVAALIEDAAAGDPAPSAAAMKQARGPAETALLRARWAALRLDTRTAERELAAYFASGDTDPRRHSIALSTRVDVAFAAGSYAQAVKAISTWQSLHVSSRTADETASMAQELGIASLLANQPRQTVIGGMPASIPTMRDKAGLVRADVAINGLTQNAILDTGANLSVMSVSAAKRLGLRILAGAGSIASPSSGQIATRVAVADRLIIAGVELAHFAFLVMNDAQLSFPIAGGYQIDAIVGFPVFRALGRVRFDRAGGFAVGRSAGPALAGDTLRASGNDLYVLANVDKVPVTLHLDTGAASSGLTSLFAKRHPQLIAGLARGSEKIMGIGGNTIVAQTALWRDVKMSVGTASTSLPQITIALDLPAGRKEKRLDAIGQDVLGAFASYTLDFDTMGFELGKPTGYVSKISASRSRLRIPIADLRASRCRQW</sequence>
<keyword evidence="1" id="KW-0378">Hydrolase</keyword>
<dbReference type="OrthoDB" id="7538892at2"/>